<dbReference type="PROSITE" id="PS51257">
    <property type="entry name" value="PROKAR_LIPOPROTEIN"/>
    <property type="match status" value="1"/>
</dbReference>
<evidence type="ECO:0000256" key="1">
    <source>
        <dbReference type="SAM" id="SignalP"/>
    </source>
</evidence>
<dbReference type="Pfam" id="PF12146">
    <property type="entry name" value="Hydrolase_4"/>
    <property type="match status" value="1"/>
</dbReference>
<feature type="chain" id="PRO_5046969422" description="Serine aminopeptidase S33 domain-containing protein" evidence="1">
    <location>
        <begin position="19"/>
        <end position="262"/>
    </location>
</feature>
<keyword evidence="4" id="KW-1185">Reference proteome</keyword>
<dbReference type="RefSeq" id="WP_188407609.1">
    <property type="nucleotide sequence ID" value="NZ_BMDY01000050.1"/>
</dbReference>
<gene>
    <name evidence="3" type="ORF">GCM10007414_39230</name>
</gene>
<reference evidence="4" key="1">
    <citation type="journal article" date="2019" name="Int. J. Syst. Evol. Microbiol.">
        <title>The Global Catalogue of Microorganisms (GCM) 10K type strain sequencing project: providing services to taxonomists for standard genome sequencing and annotation.</title>
        <authorList>
            <consortium name="The Broad Institute Genomics Platform"/>
            <consortium name="The Broad Institute Genome Sequencing Center for Infectious Disease"/>
            <person name="Wu L."/>
            <person name="Ma J."/>
        </authorList>
    </citation>
    <scope>NUCLEOTIDE SEQUENCE [LARGE SCALE GENOMIC DNA]</scope>
    <source>
        <strain evidence="4">CGMCC 1.10131</strain>
    </source>
</reference>
<dbReference type="EMBL" id="BMDY01000050">
    <property type="protein sequence ID" value="GGB21975.1"/>
    <property type="molecule type" value="Genomic_DNA"/>
</dbReference>
<dbReference type="Gene3D" id="3.40.50.1820">
    <property type="entry name" value="alpha/beta hydrolase"/>
    <property type="match status" value="1"/>
</dbReference>
<evidence type="ECO:0000259" key="2">
    <source>
        <dbReference type="Pfam" id="PF12146"/>
    </source>
</evidence>
<feature type="signal peptide" evidence="1">
    <location>
        <begin position="1"/>
        <end position="18"/>
    </location>
</feature>
<evidence type="ECO:0000313" key="3">
    <source>
        <dbReference type="EMBL" id="GGB21975.1"/>
    </source>
</evidence>
<accession>A0ABQ1I6Q1</accession>
<evidence type="ECO:0000313" key="4">
    <source>
        <dbReference type="Proteomes" id="UP000651977"/>
    </source>
</evidence>
<dbReference type="InterPro" id="IPR029058">
    <property type="entry name" value="AB_hydrolase_fold"/>
</dbReference>
<organism evidence="3 4">
    <name type="scientific">Agarivorans gilvus</name>
    <dbReference type="NCBI Taxonomy" id="680279"/>
    <lineage>
        <taxon>Bacteria</taxon>
        <taxon>Pseudomonadati</taxon>
        <taxon>Pseudomonadota</taxon>
        <taxon>Gammaproteobacteria</taxon>
        <taxon>Alteromonadales</taxon>
        <taxon>Alteromonadaceae</taxon>
        <taxon>Agarivorans</taxon>
    </lineage>
</organism>
<proteinExistence type="predicted"/>
<keyword evidence="1" id="KW-0732">Signal</keyword>
<dbReference type="SUPFAM" id="SSF53474">
    <property type="entry name" value="alpha/beta-Hydrolases"/>
    <property type="match status" value="1"/>
</dbReference>
<protein>
    <recommendedName>
        <fullName evidence="2">Serine aminopeptidase S33 domain-containing protein</fullName>
    </recommendedName>
</protein>
<name>A0ABQ1I6Q1_9ALTE</name>
<dbReference type="InterPro" id="IPR022742">
    <property type="entry name" value="Hydrolase_4"/>
</dbReference>
<feature type="domain" description="Serine aminopeptidase S33" evidence="2">
    <location>
        <begin position="105"/>
        <end position="172"/>
    </location>
</feature>
<comment type="caution">
    <text evidence="3">The sequence shown here is derived from an EMBL/GenBank/DDBJ whole genome shotgun (WGS) entry which is preliminary data.</text>
</comment>
<sequence length="262" mass="29384">MNRLLAIALLLLTSMLMGCTSKPVAPIPYLEYKSPQATNDNKKLLIMLRGLGGGHEIFEEHGLIDNIFANGYAFDVVVPAAHFGYYRAKSLSERLHNDIILPAREKGYEEFWIAGTSMGGLGALMYLTEYPGNIEGVILLSPYLGWGGVLDDIEEAGGLKAWTLSPYSPDNWQMHLWSWLWEYDQQTVKETEIYLGYGDIDFFTQGQKLLSEILPSGHTTVVSGGHTYRTLRKLWSDQSGGLVHHLPREAEHSPFQVAFYTP</sequence>
<dbReference type="Proteomes" id="UP000651977">
    <property type="component" value="Unassembled WGS sequence"/>
</dbReference>